<reference evidence="2 4" key="1">
    <citation type="submission" date="2016-06" db="EMBL/GenBank/DDBJ databases">
        <title>Bacterial characters and pathogenicity of Xenorhabdus hominickii from an entomopathogenic nematode, Steinernema monticolum.</title>
        <authorList>
            <person name="Park Y."/>
            <person name="Kim Y."/>
        </authorList>
    </citation>
    <scope>NUCLEOTIDE SEQUENCE [LARGE SCALE GENOMIC DNA]</scope>
    <source>
        <strain evidence="2 4">ANU1</strain>
    </source>
</reference>
<dbReference type="Proteomes" id="UP000094600">
    <property type="component" value="Chromosome"/>
</dbReference>
<dbReference type="RefSeq" id="WP_069315435.1">
    <property type="nucleotide sequence ID" value="NZ_CAWNQJ010000090.1"/>
</dbReference>
<dbReference type="OrthoDB" id="8019720at2"/>
<dbReference type="Proteomes" id="UP000225433">
    <property type="component" value="Unassembled WGS sequence"/>
</dbReference>
<name>A0A2G0Q2K4_XENHO</name>
<evidence type="ECO:0000313" key="5">
    <source>
        <dbReference type="Proteomes" id="UP000225433"/>
    </source>
</evidence>
<evidence type="ECO:0000313" key="3">
    <source>
        <dbReference type="EMBL" id="PHM53439.1"/>
    </source>
</evidence>
<reference evidence="3 5" key="2">
    <citation type="journal article" date="2017" name="Nat. Microbiol.">
        <title>Natural product diversity associated with the nematode symbionts Photorhabdus and Xenorhabdus.</title>
        <authorList>
            <person name="Tobias N.J."/>
            <person name="Wolff H."/>
            <person name="Djahanschiri B."/>
            <person name="Grundmann F."/>
            <person name="Kronenwerth M."/>
            <person name="Shi Y.M."/>
            <person name="Simonyi S."/>
            <person name="Grun P."/>
            <person name="Shapiro-Ilan D."/>
            <person name="Pidot S.J."/>
            <person name="Stinear T.P."/>
            <person name="Ebersberger I."/>
            <person name="Bode H.B."/>
        </authorList>
    </citation>
    <scope>NUCLEOTIDE SEQUENCE [LARGE SCALE GENOMIC DNA]</scope>
    <source>
        <strain evidence="3 5">DSM 17903</strain>
    </source>
</reference>
<keyword evidence="4" id="KW-1185">Reference proteome</keyword>
<evidence type="ECO:0000256" key="1">
    <source>
        <dbReference type="SAM" id="MobiDB-lite"/>
    </source>
</evidence>
<gene>
    <name evidence="2" type="ORF">A9255_03205</name>
    <name evidence="3" type="ORF">Xhom_03437</name>
</gene>
<accession>A0A2G0Q2K4</accession>
<dbReference type="KEGG" id="xho:A9255_03205"/>
<dbReference type="EMBL" id="NJAI01000006">
    <property type="protein sequence ID" value="PHM53439.1"/>
    <property type="molecule type" value="Genomic_DNA"/>
</dbReference>
<dbReference type="AlphaFoldDB" id="A0A2G0Q2K4"/>
<evidence type="ECO:0000313" key="4">
    <source>
        <dbReference type="Proteomes" id="UP000094600"/>
    </source>
</evidence>
<sequence length="717" mass="76810">MANVIDELVITLGLDSKDFSAGEQAVTAAMDKLTQVMEKVVAAYEDGEKKTGESLEETGKNADKTAKGMEAAGKKASSFFSSIRGQILALAGVTLSLSSLKNMLTSLTGKLTQLATNADAFGMSAKRLDGWSKAAISVGSSADEIVGSFARINDAKAKLRAGEANDPLVQELIKITGQAGLNIDFANESTEDIFKKIVTAFPVLNKDQQQAYGSNLNIGYSLQQAFASGKFLKTVDEFTDNSGVNNNAIEITRRWQHQWTKTSQSFEKIQIQLMEALAPHIDKFNQWLEDLAAWMASNPDAIEKAVNGFLSTIQEIITVANEAAGAVGGWKTVILALIGLKLAGWLMGIYKAAAGMLGAGGLGGGAGKGKLGGLIGKAGIYGAIGYAMYDPVESVATSIVGEETKNTLDSYGLYLASDWTSFFSKKEYEAYQAKLDGKSAPTENGTNKSIDEAQLREEEKRENDRVLRAEAELQQKMEYSNNWLKTTLDKLTDSIEKLIKALPRELLPQQSFAPAISLPADGKIPRGIRNNNPGNLNFAKQRGAVKEGGENGRFAVFSTMQEGIAALYRQLQLYFGRGINTISSIVKKYAPAADGNKVDAYIAALTRKLGIDANQKIDTANVQQIIDLMEGIIRHENGAGYINRNDIIQSLPQPGALMAAQSRKSVTTSHSTVTDSIHIGTLQVSSNASSVKGVVSDARDIGRSHVSLTSTAGMGTT</sequence>
<dbReference type="STRING" id="351679.A9255_03205"/>
<feature type="region of interest" description="Disordered" evidence="1">
    <location>
        <begin position="437"/>
        <end position="463"/>
    </location>
</feature>
<proteinExistence type="predicted"/>
<dbReference type="EMBL" id="CP016176">
    <property type="protein sequence ID" value="AOM39683.1"/>
    <property type="molecule type" value="Genomic_DNA"/>
</dbReference>
<organism evidence="3 5">
    <name type="scientific">Xenorhabdus hominickii</name>
    <dbReference type="NCBI Taxonomy" id="351679"/>
    <lineage>
        <taxon>Bacteria</taxon>
        <taxon>Pseudomonadati</taxon>
        <taxon>Pseudomonadota</taxon>
        <taxon>Gammaproteobacteria</taxon>
        <taxon>Enterobacterales</taxon>
        <taxon>Morganellaceae</taxon>
        <taxon>Xenorhabdus</taxon>
    </lineage>
</organism>
<feature type="compositionally biased region" description="Basic and acidic residues" evidence="1">
    <location>
        <begin position="449"/>
        <end position="463"/>
    </location>
</feature>
<evidence type="ECO:0000313" key="2">
    <source>
        <dbReference type="EMBL" id="AOM39683.1"/>
    </source>
</evidence>
<protein>
    <submittedName>
        <fullName evidence="3">Membrane protein</fullName>
    </submittedName>
</protein>